<evidence type="ECO:0000313" key="3">
    <source>
        <dbReference type="Proteomes" id="UP000019365"/>
    </source>
</evidence>
<dbReference type="PATRIC" id="fig|1341157.4.peg.1983"/>
<protein>
    <submittedName>
        <fullName evidence="2">Uncharacterized protein</fullName>
    </submittedName>
</protein>
<keyword evidence="1" id="KW-0732">Signal</keyword>
<dbReference type="RefSeq" id="WP_037299508.1">
    <property type="nucleotide sequence ID" value="NZ_ATAX01000026.1"/>
</dbReference>
<dbReference type="SMART" id="SM00728">
    <property type="entry name" value="ChW"/>
    <property type="match status" value="3"/>
</dbReference>
<organism evidence="2 3">
    <name type="scientific">Ruminococcus flavefaciens 007c</name>
    <dbReference type="NCBI Taxonomy" id="1341157"/>
    <lineage>
        <taxon>Bacteria</taxon>
        <taxon>Bacillati</taxon>
        <taxon>Bacillota</taxon>
        <taxon>Clostridia</taxon>
        <taxon>Eubacteriales</taxon>
        <taxon>Oscillospiraceae</taxon>
        <taxon>Ruminococcus</taxon>
    </lineage>
</organism>
<keyword evidence="3" id="KW-1185">Reference proteome</keyword>
<evidence type="ECO:0000313" key="2">
    <source>
        <dbReference type="EMBL" id="EWM53219.1"/>
    </source>
</evidence>
<dbReference type="AlphaFoldDB" id="W7UP26"/>
<feature type="chain" id="PRO_5004901825" evidence="1">
    <location>
        <begin position="39"/>
        <end position="205"/>
    </location>
</feature>
<gene>
    <name evidence="2" type="ORF">RF007C_09580</name>
</gene>
<accession>W7UP26</accession>
<dbReference type="Proteomes" id="UP000019365">
    <property type="component" value="Unassembled WGS sequence"/>
</dbReference>
<name>W7UP26_RUMFL</name>
<dbReference type="eggNOG" id="COG5492">
    <property type="taxonomic scope" value="Bacteria"/>
</dbReference>
<feature type="signal peptide" evidence="1">
    <location>
        <begin position="1"/>
        <end position="38"/>
    </location>
</feature>
<proteinExistence type="predicted"/>
<dbReference type="OrthoDB" id="1905896at2"/>
<dbReference type="InterPro" id="IPR006637">
    <property type="entry name" value="ChW"/>
</dbReference>
<reference evidence="2 3" key="1">
    <citation type="journal article" date="2014" name="PLoS ONE">
        <title>Rumen cellulosomics: divergent fiber-degrading strategies revealed by comparative genome-wide analysis of six ruminococcal strains.</title>
        <authorList>
            <person name="Dassa B."/>
            <person name="Borovok I."/>
            <person name="Ruimy-Israeli V."/>
            <person name="Lamed R."/>
            <person name="Flint H.J."/>
            <person name="Duncan S.H."/>
            <person name="Henrissat B."/>
            <person name="Coutinho P."/>
            <person name="Morrison M."/>
            <person name="Mosoni P."/>
            <person name="Yeoman C.J."/>
            <person name="White B.A."/>
            <person name="Bayer E.A."/>
        </authorList>
    </citation>
    <scope>NUCLEOTIDE SEQUENCE [LARGE SCALE GENOMIC DNA]</scope>
    <source>
        <strain evidence="2 3">007c</strain>
    </source>
</reference>
<dbReference type="EMBL" id="ATAX01000026">
    <property type="protein sequence ID" value="EWM53219.1"/>
    <property type="molecule type" value="Genomic_DNA"/>
</dbReference>
<comment type="caution">
    <text evidence="2">The sequence shown here is derived from an EMBL/GenBank/DDBJ whole genome shotgun (WGS) entry which is preliminary data.</text>
</comment>
<dbReference type="Pfam" id="PF07538">
    <property type="entry name" value="ChW"/>
    <property type="match status" value="2"/>
</dbReference>
<evidence type="ECO:0000256" key="1">
    <source>
        <dbReference type="SAM" id="SignalP"/>
    </source>
</evidence>
<sequence length="205" mass="21948">MSNMTGKKKAPFRKLISSITAALTATVMLTGNVPTADAAVDPGHTLSVKAHVQNLGWMEQDISYPPVFDLRTGKLIEGEVERDVEAGTTGRALRLESLEIGIGSIPKEMGGIMVNAHVSHIGWQGYKTAPCGSTVTVGTTGRGLAIEAIQIKLYGKIAELFSIQYKVHSAYIGWGSVCRDGQTAGTVGEGRRAEAIRIRMVPRKK</sequence>